<evidence type="ECO:0000313" key="1">
    <source>
        <dbReference type="EMBL" id="GAA1428371.1"/>
    </source>
</evidence>
<gene>
    <name evidence="1" type="ORF">GCM10009601_41430</name>
</gene>
<name>A0ABN1Z2I5_9ACTN</name>
<evidence type="ECO:0008006" key="3">
    <source>
        <dbReference type="Google" id="ProtNLM"/>
    </source>
</evidence>
<comment type="caution">
    <text evidence="1">The sequence shown here is derived from an EMBL/GenBank/DDBJ whole genome shotgun (WGS) entry which is preliminary data.</text>
</comment>
<proteinExistence type="predicted"/>
<organism evidence="1 2">
    <name type="scientific">Streptomyces thermospinosisporus</name>
    <dbReference type="NCBI Taxonomy" id="161482"/>
    <lineage>
        <taxon>Bacteria</taxon>
        <taxon>Bacillati</taxon>
        <taxon>Actinomycetota</taxon>
        <taxon>Actinomycetes</taxon>
        <taxon>Kitasatosporales</taxon>
        <taxon>Streptomycetaceae</taxon>
        <taxon>Streptomyces</taxon>
    </lineage>
</organism>
<dbReference type="EMBL" id="BAAAIZ010000063">
    <property type="protein sequence ID" value="GAA1428371.1"/>
    <property type="molecule type" value="Genomic_DNA"/>
</dbReference>
<protein>
    <recommendedName>
        <fullName evidence="3">DNA-binding protein</fullName>
    </recommendedName>
</protein>
<keyword evidence="2" id="KW-1185">Reference proteome</keyword>
<dbReference type="Proteomes" id="UP001500973">
    <property type="component" value="Unassembled WGS sequence"/>
</dbReference>
<evidence type="ECO:0000313" key="2">
    <source>
        <dbReference type="Proteomes" id="UP001500973"/>
    </source>
</evidence>
<sequence length="86" mass="9408">MCAASRRRPATVRLCGGRLVCGFGCGLRGADHGMGFRSRAFGLSRNTTYELIRSGEFPVPVHPHGKGKRRVLTSELWEALGVRPPE</sequence>
<accession>A0ABN1Z2I5</accession>
<reference evidence="1 2" key="1">
    <citation type="journal article" date="2019" name="Int. J. Syst. Evol. Microbiol.">
        <title>The Global Catalogue of Microorganisms (GCM) 10K type strain sequencing project: providing services to taxonomists for standard genome sequencing and annotation.</title>
        <authorList>
            <consortium name="The Broad Institute Genomics Platform"/>
            <consortium name="The Broad Institute Genome Sequencing Center for Infectious Disease"/>
            <person name="Wu L."/>
            <person name="Ma J."/>
        </authorList>
    </citation>
    <scope>NUCLEOTIDE SEQUENCE [LARGE SCALE GENOMIC DNA]</scope>
    <source>
        <strain evidence="1 2">JCM 11756</strain>
    </source>
</reference>